<protein>
    <submittedName>
        <fullName evidence="2">Uncharacterized protein</fullName>
    </submittedName>
</protein>
<feature type="transmembrane region" description="Helical" evidence="1">
    <location>
        <begin position="56"/>
        <end position="89"/>
    </location>
</feature>
<keyword evidence="1" id="KW-1133">Transmembrane helix</keyword>
<reference evidence="2" key="1">
    <citation type="submission" date="2020-11" db="EMBL/GenBank/DDBJ databases">
        <authorList>
            <consortium name="DOE Joint Genome Institute"/>
            <person name="Ahrendt S."/>
            <person name="Riley R."/>
            <person name="Andreopoulos W."/>
            <person name="Labutti K."/>
            <person name="Pangilinan J."/>
            <person name="Ruiz-Duenas F.J."/>
            <person name="Barrasa J.M."/>
            <person name="Sanchez-Garcia M."/>
            <person name="Camarero S."/>
            <person name="Miyauchi S."/>
            <person name="Serrano A."/>
            <person name="Linde D."/>
            <person name="Babiker R."/>
            <person name="Drula E."/>
            <person name="Ayuso-Fernandez I."/>
            <person name="Pacheco R."/>
            <person name="Padilla G."/>
            <person name="Ferreira P."/>
            <person name="Barriuso J."/>
            <person name="Kellner H."/>
            <person name="Castanera R."/>
            <person name="Alfaro M."/>
            <person name="Ramirez L."/>
            <person name="Pisabarro A.G."/>
            <person name="Kuo A."/>
            <person name="Tritt A."/>
            <person name="Lipzen A."/>
            <person name="He G."/>
            <person name="Yan M."/>
            <person name="Ng V."/>
            <person name="Cullen D."/>
            <person name="Martin F."/>
            <person name="Rosso M.-N."/>
            <person name="Henrissat B."/>
            <person name="Hibbett D."/>
            <person name="Martinez A.T."/>
            <person name="Grigoriev I.V."/>
        </authorList>
    </citation>
    <scope>NUCLEOTIDE SEQUENCE</scope>
    <source>
        <strain evidence="2">AH 40177</strain>
    </source>
</reference>
<dbReference type="OrthoDB" id="2744793at2759"/>
<accession>A0A9P5TZ97</accession>
<feature type="transmembrane region" description="Helical" evidence="1">
    <location>
        <begin position="20"/>
        <end position="44"/>
    </location>
</feature>
<dbReference type="AlphaFoldDB" id="A0A9P5TZ97"/>
<dbReference type="Proteomes" id="UP000772434">
    <property type="component" value="Unassembled WGS sequence"/>
</dbReference>
<dbReference type="EMBL" id="JADNRY010000315">
    <property type="protein sequence ID" value="KAF9059238.1"/>
    <property type="molecule type" value="Genomic_DNA"/>
</dbReference>
<feature type="transmembrane region" description="Helical" evidence="1">
    <location>
        <begin position="232"/>
        <end position="257"/>
    </location>
</feature>
<comment type="caution">
    <text evidence="2">The sequence shown here is derived from an EMBL/GenBank/DDBJ whole genome shotgun (WGS) entry which is preliminary data.</text>
</comment>
<keyword evidence="1" id="KW-0812">Transmembrane</keyword>
<feature type="transmembrane region" description="Helical" evidence="1">
    <location>
        <begin position="118"/>
        <end position="139"/>
    </location>
</feature>
<proteinExistence type="predicted"/>
<evidence type="ECO:0000256" key="1">
    <source>
        <dbReference type="SAM" id="Phobius"/>
    </source>
</evidence>
<keyword evidence="1" id="KW-0472">Membrane</keyword>
<evidence type="ECO:0000313" key="2">
    <source>
        <dbReference type="EMBL" id="KAF9059238.1"/>
    </source>
</evidence>
<feature type="transmembrane region" description="Helical" evidence="1">
    <location>
        <begin position="188"/>
        <end position="211"/>
    </location>
</feature>
<keyword evidence="3" id="KW-1185">Reference proteome</keyword>
<name>A0A9P5TZ97_9AGAR</name>
<feature type="transmembrane region" description="Helical" evidence="1">
    <location>
        <begin position="269"/>
        <end position="293"/>
    </location>
</feature>
<evidence type="ECO:0000313" key="3">
    <source>
        <dbReference type="Proteomes" id="UP000772434"/>
    </source>
</evidence>
<feature type="transmembrane region" description="Helical" evidence="1">
    <location>
        <begin position="146"/>
        <end position="168"/>
    </location>
</feature>
<gene>
    <name evidence="2" type="ORF">BDP27DRAFT_1431619</name>
</gene>
<sequence length="298" mass="33295">MLFDEADILAEIGNVSRYSVIGTAVMCIEFGVYIPLATIALYILWQKGLRKPPILIMFIIQIILILNSIWEVVLVGGLSLLDALFYVFVDPQLDFEQGLAARLAAVEGVHRERWFRMLGWPGSINVLVGDSVVVWRAWALWEHRPIVQWMLIILGMCNGVLNILDNLYSSGIGGVPVPSNIPLRMFSLNVFLIFSLALNIIATMLIVYKIWILNTIRSKATIQPTKHESPHVNVVIFLVESGVTFCIIQAIFCAINFISSPSLEATSAILSDVCTIAMGFYPTLVTIVVYFMLYRAVN</sequence>
<organism evidence="2 3">
    <name type="scientific">Rhodocollybia butyracea</name>
    <dbReference type="NCBI Taxonomy" id="206335"/>
    <lineage>
        <taxon>Eukaryota</taxon>
        <taxon>Fungi</taxon>
        <taxon>Dikarya</taxon>
        <taxon>Basidiomycota</taxon>
        <taxon>Agaricomycotina</taxon>
        <taxon>Agaricomycetes</taxon>
        <taxon>Agaricomycetidae</taxon>
        <taxon>Agaricales</taxon>
        <taxon>Marasmiineae</taxon>
        <taxon>Omphalotaceae</taxon>
        <taxon>Rhodocollybia</taxon>
    </lineage>
</organism>